<evidence type="ECO:0008006" key="3">
    <source>
        <dbReference type="Google" id="ProtNLM"/>
    </source>
</evidence>
<dbReference type="InterPro" id="IPR019646">
    <property type="entry name" value="Aminoglyc_AdlTrfase"/>
</dbReference>
<reference evidence="1 2" key="1">
    <citation type="submission" date="2023-07" db="EMBL/GenBank/DDBJ databases">
        <title>Sorghum-associated microbial communities from plants grown in Nebraska, USA.</title>
        <authorList>
            <person name="Schachtman D."/>
        </authorList>
    </citation>
    <scope>NUCLEOTIDE SEQUENCE [LARGE SCALE GENOMIC DNA]</scope>
    <source>
        <strain evidence="1 2">CC258</strain>
    </source>
</reference>
<dbReference type="RefSeq" id="WP_310502405.1">
    <property type="nucleotide sequence ID" value="NZ_JAVDSB010000022.1"/>
</dbReference>
<organism evidence="1 2">
    <name type="scientific">Paenibacillus qinlingensis</name>
    <dbReference type="NCBI Taxonomy" id="1837343"/>
    <lineage>
        <taxon>Bacteria</taxon>
        <taxon>Bacillati</taxon>
        <taxon>Bacillota</taxon>
        <taxon>Bacilli</taxon>
        <taxon>Bacillales</taxon>
        <taxon>Paenibacillaceae</taxon>
        <taxon>Paenibacillus</taxon>
    </lineage>
</organism>
<evidence type="ECO:0000313" key="1">
    <source>
        <dbReference type="EMBL" id="MDR6555002.1"/>
    </source>
</evidence>
<dbReference type="Pfam" id="PF10706">
    <property type="entry name" value="Aminoglyc_resit"/>
    <property type="match status" value="1"/>
</dbReference>
<evidence type="ECO:0000313" key="2">
    <source>
        <dbReference type="Proteomes" id="UP001267290"/>
    </source>
</evidence>
<sequence length="178" mass="20618">MINPQFGTKTEIQLKVLNEISAICALIDCKFWLRGGWAIDFLLGEVTRPHDDIDVIAWIQNREKLEQALAEAGFEKTPVKEEFRGRQSDFRKDDVDITFGYITIAMDGNLIMNGLPDWVWRSDSLSQQSFMLNNITALVLSPRQLLEEKEVYERIGRKPRQKDLESKKILHRIIAELN</sequence>
<name>A0ABU1P758_9BACL</name>
<dbReference type="EMBL" id="JAVDSB010000022">
    <property type="protein sequence ID" value="MDR6555002.1"/>
    <property type="molecule type" value="Genomic_DNA"/>
</dbReference>
<accession>A0ABU1P758</accession>
<dbReference type="Proteomes" id="UP001267290">
    <property type="component" value="Unassembled WGS sequence"/>
</dbReference>
<protein>
    <recommendedName>
        <fullName evidence="3">Aminoglycoside-2''-adenylyltransferase</fullName>
    </recommendedName>
</protein>
<proteinExistence type="predicted"/>
<comment type="caution">
    <text evidence="1">The sequence shown here is derived from an EMBL/GenBank/DDBJ whole genome shotgun (WGS) entry which is preliminary data.</text>
</comment>
<dbReference type="SUPFAM" id="SSF81301">
    <property type="entry name" value="Nucleotidyltransferase"/>
    <property type="match status" value="1"/>
</dbReference>
<dbReference type="InterPro" id="IPR043519">
    <property type="entry name" value="NT_sf"/>
</dbReference>
<dbReference type="Gene3D" id="3.30.460.40">
    <property type="match status" value="1"/>
</dbReference>
<keyword evidence="2" id="KW-1185">Reference proteome</keyword>
<gene>
    <name evidence="1" type="ORF">J2736_006245</name>
</gene>